<dbReference type="InParanoid" id="A0A409VB28"/>
<dbReference type="AlphaFoldDB" id="A0A409VB28"/>
<feature type="chain" id="PRO_5019303886" evidence="2">
    <location>
        <begin position="20"/>
        <end position="446"/>
    </location>
</feature>
<keyword evidence="2" id="KW-0732">Signal</keyword>
<feature type="signal peptide" evidence="2">
    <location>
        <begin position="1"/>
        <end position="19"/>
    </location>
</feature>
<organism evidence="3 4">
    <name type="scientific">Panaeolus cyanescens</name>
    <dbReference type="NCBI Taxonomy" id="181874"/>
    <lineage>
        <taxon>Eukaryota</taxon>
        <taxon>Fungi</taxon>
        <taxon>Dikarya</taxon>
        <taxon>Basidiomycota</taxon>
        <taxon>Agaricomycotina</taxon>
        <taxon>Agaricomycetes</taxon>
        <taxon>Agaricomycetidae</taxon>
        <taxon>Agaricales</taxon>
        <taxon>Agaricineae</taxon>
        <taxon>Galeropsidaceae</taxon>
        <taxon>Panaeolus</taxon>
    </lineage>
</organism>
<feature type="region of interest" description="Disordered" evidence="1">
    <location>
        <begin position="22"/>
        <end position="71"/>
    </location>
</feature>
<feature type="compositionally biased region" description="Pro residues" evidence="1">
    <location>
        <begin position="39"/>
        <end position="48"/>
    </location>
</feature>
<dbReference type="Proteomes" id="UP000284842">
    <property type="component" value="Unassembled WGS sequence"/>
</dbReference>
<evidence type="ECO:0000256" key="1">
    <source>
        <dbReference type="SAM" id="MobiDB-lite"/>
    </source>
</evidence>
<feature type="compositionally biased region" description="Basic and acidic residues" evidence="1">
    <location>
        <begin position="327"/>
        <end position="337"/>
    </location>
</feature>
<feature type="compositionally biased region" description="Low complexity" evidence="1">
    <location>
        <begin position="394"/>
        <end position="436"/>
    </location>
</feature>
<protein>
    <submittedName>
        <fullName evidence="3">Uncharacterized protein</fullName>
    </submittedName>
</protein>
<dbReference type="EMBL" id="NHTK01006095">
    <property type="protein sequence ID" value="PPQ64128.1"/>
    <property type="molecule type" value="Genomic_DNA"/>
</dbReference>
<sequence length="446" mass="47696">MKLNLFFSVFLCIVAISHAVPVPGGKSKGKGKQIGSPGQSPPGSPPGSRPHTPTPSEDSGVPLPGRSGVHYDKKNNVVTLYYGDDRLPGHMAHVQKNQELHPGNRRPMPLADEDEHKKNRDDALRGLESGHKHKVTKEPLVLDEKPLAMLHSDSHDTTTTVMRLPKSESDREGGMAGNMKRLMEKHGAKGQLRANPGWHPLSPDQRIAHEAPARLNSETRNPNAAPPKKPKKQKSKGPAKQGKQKNIKPDGSKTNLISGPQPPAGHLWKPNATGASHAGAPVPNKESDRHPPRPQNADAHRNRNKEPRPVTPVTTPVSNPHPGPKSNDPKHNSDQFKKNLAKFTQEHPNTQRPAQKAASHEAPGRLPSHPSPAPAKAPAQHNLPIRPAPPAAHNNKSTSKAGSSSSKNGSSSSKTGSSSSKTGSSSSKTGPSSNKPKGPKPRKGRN</sequence>
<dbReference type="OrthoDB" id="3043759at2759"/>
<accession>A0A409VB28</accession>
<feature type="compositionally biased region" description="Basic and acidic residues" evidence="1">
    <location>
        <begin position="114"/>
        <end position="133"/>
    </location>
</feature>
<comment type="caution">
    <text evidence="3">The sequence shown here is derived from an EMBL/GenBank/DDBJ whole genome shotgun (WGS) entry which is preliminary data.</text>
</comment>
<keyword evidence="4" id="KW-1185">Reference proteome</keyword>
<feature type="compositionally biased region" description="Basic residues" evidence="1">
    <location>
        <begin position="437"/>
        <end position="446"/>
    </location>
</feature>
<evidence type="ECO:0000256" key="2">
    <source>
        <dbReference type="SAM" id="SignalP"/>
    </source>
</evidence>
<feature type="region of interest" description="Disordered" evidence="1">
    <location>
        <begin position="149"/>
        <end position="446"/>
    </location>
</feature>
<feature type="compositionally biased region" description="Basic residues" evidence="1">
    <location>
        <begin position="228"/>
        <end position="246"/>
    </location>
</feature>
<feature type="compositionally biased region" description="Basic and acidic residues" evidence="1">
    <location>
        <begin position="298"/>
        <end position="308"/>
    </location>
</feature>
<reference evidence="3 4" key="1">
    <citation type="journal article" date="2018" name="Evol. Lett.">
        <title>Horizontal gene cluster transfer increased hallucinogenic mushroom diversity.</title>
        <authorList>
            <person name="Reynolds H.T."/>
            <person name="Vijayakumar V."/>
            <person name="Gluck-Thaler E."/>
            <person name="Korotkin H.B."/>
            <person name="Matheny P.B."/>
            <person name="Slot J.C."/>
        </authorList>
    </citation>
    <scope>NUCLEOTIDE SEQUENCE [LARGE SCALE GENOMIC DNA]</scope>
    <source>
        <strain evidence="3 4">2629</strain>
    </source>
</reference>
<name>A0A409VB28_9AGAR</name>
<evidence type="ECO:0000313" key="4">
    <source>
        <dbReference type="Proteomes" id="UP000284842"/>
    </source>
</evidence>
<feature type="region of interest" description="Disordered" evidence="1">
    <location>
        <begin position="95"/>
        <end position="133"/>
    </location>
</feature>
<evidence type="ECO:0000313" key="3">
    <source>
        <dbReference type="EMBL" id="PPQ64128.1"/>
    </source>
</evidence>
<gene>
    <name evidence="3" type="ORF">CVT24_008739</name>
</gene>
<proteinExistence type="predicted"/>